<evidence type="ECO:0000313" key="3">
    <source>
        <dbReference type="Proteomes" id="UP000199421"/>
    </source>
</evidence>
<proteinExistence type="predicted"/>
<dbReference type="STRING" id="407022.SAMN05661044_03027"/>
<gene>
    <name evidence="2" type="ORF">SAMN05661044_03027</name>
</gene>
<dbReference type="InterPro" id="IPR019734">
    <property type="entry name" value="TPR_rpt"/>
</dbReference>
<keyword evidence="1" id="KW-0802">TPR repeat</keyword>
<dbReference type="Gene3D" id="1.25.40.10">
    <property type="entry name" value="Tetratricopeptide repeat domain"/>
    <property type="match status" value="2"/>
</dbReference>
<dbReference type="Pfam" id="PF13424">
    <property type="entry name" value="TPR_12"/>
    <property type="match status" value="1"/>
</dbReference>
<evidence type="ECO:0000313" key="2">
    <source>
        <dbReference type="EMBL" id="SEL66234.1"/>
    </source>
</evidence>
<dbReference type="PANTHER" id="PTHR10098">
    <property type="entry name" value="RAPSYN-RELATED"/>
    <property type="match status" value="1"/>
</dbReference>
<evidence type="ECO:0000256" key="1">
    <source>
        <dbReference type="PROSITE-ProRule" id="PRU00339"/>
    </source>
</evidence>
<dbReference type="SMART" id="SM00028">
    <property type="entry name" value="TPR"/>
    <property type="match status" value="3"/>
</dbReference>
<sequence>MLKDTLNGYLMIGLMTALAIPQFGKSRTRPQVIVDTVSAKKEFVGIGPQFYDLPPEKTKEQLLEEEYDKKHANAEIIIKILEERHLLNALQQIGPSQPTMTANNELYTQNLEQSLLSSLQSYIQIGNLEMVSNLQNRLGVFYVQKKQYDQAISFFQRAFSLKEELNDVVSQVLVSNNIAVVYNFIGNDEEATSYYNLMNRKAIKSKDLNGQASSLEQLAILKAKKKLYLEAQLDIIKKVLPLYKRAKNASGRVGAYNNLAAIYLTEKKYTQSRWFHLQAVKIASISGNSNKDMSFSLYSLARVKKILKEYKLAIHDYTVAATYALEGGDDILRMHIYDDLGDIYIQTKDYANASASLAAYDMIKNKIISSTDYRKSEAVVVSGNTSPILALE</sequence>
<dbReference type="Pfam" id="PF13181">
    <property type="entry name" value="TPR_8"/>
    <property type="match status" value="1"/>
</dbReference>
<reference evidence="3" key="1">
    <citation type="submission" date="2016-10" db="EMBL/GenBank/DDBJ databases">
        <authorList>
            <person name="Varghese N."/>
            <person name="Submissions S."/>
        </authorList>
    </citation>
    <scope>NUCLEOTIDE SEQUENCE [LARGE SCALE GENOMIC DNA]</scope>
    <source>
        <strain evidence="3">DSM 18733</strain>
    </source>
</reference>
<dbReference type="AlphaFoldDB" id="A0A1H7S360"/>
<dbReference type="EMBL" id="FOAF01000003">
    <property type="protein sequence ID" value="SEL66234.1"/>
    <property type="molecule type" value="Genomic_DNA"/>
</dbReference>
<name>A0A1H7S360_OLID1</name>
<protein>
    <submittedName>
        <fullName evidence="2">Tetratricopeptide repeat-containing protein</fullName>
    </submittedName>
</protein>
<organism evidence="2 3">
    <name type="scientific">Olivibacter domesticus</name>
    <name type="common">Pseudosphingobacterium domesticum</name>
    <dbReference type="NCBI Taxonomy" id="407022"/>
    <lineage>
        <taxon>Bacteria</taxon>
        <taxon>Pseudomonadati</taxon>
        <taxon>Bacteroidota</taxon>
        <taxon>Sphingobacteriia</taxon>
        <taxon>Sphingobacteriales</taxon>
        <taxon>Sphingobacteriaceae</taxon>
        <taxon>Olivibacter</taxon>
    </lineage>
</organism>
<keyword evidence="3" id="KW-1185">Reference proteome</keyword>
<dbReference type="PROSITE" id="PS50005">
    <property type="entry name" value="TPR"/>
    <property type="match status" value="1"/>
</dbReference>
<dbReference type="PANTHER" id="PTHR10098:SF108">
    <property type="entry name" value="TETRATRICOPEPTIDE REPEAT PROTEIN 28"/>
    <property type="match status" value="1"/>
</dbReference>
<feature type="repeat" description="TPR" evidence="1">
    <location>
        <begin position="132"/>
        <end position="165"/>
    </location>
</feature>
<dbReference type="InterPro" id="IPR011990">
    <property type="entry name" value="TPR-like_helical_dom_sf"/>
</dbReference>
<dbReference type="SUPFAM" id="SSF48452">
    <property type="entry name" value="TPR-like"/>
    <property type="match status" value="2"/>
</dbReference>
<dbReference type="RefSeq" id="WP_162276603.1">
    <property type="nucleotide sequence ID" value="NZ_FOAF01000003.1"/>
</dbReference>
<accession>A0A1H7S360</accession>
<dbReference type="Proteomes" id="UP000199421">
    <property type="component" value="Unassembled WGS sequence"/>
</dbReference>